<evidence type="ECO:0000313" key="2">
    <source>
        <dbReference type="Proteomes" id="UP000494363"/>
    </source>
</evidence>
<evidence type="ECO:0000313" key="1">
    <source>
        <dbReference type="EMBL" id="CAB3774422.1"/>
    </source>
</evidence>
<name>A0A6J5F9V7_9BURK</name>
<dbReference type="InterPro" id="IPR036249">
    <property type="entry name" value="Thioredoxin-like_sf"/>
</dbReference>
<accession>A0A6J5F9V7</accession>
<dbReference type="EMBL" id="CADIKH010000115">
    <property type="protein sequence ID" value="CAB3774422.1"/>
    <property type="molecule type" value="Genomic_DNA"/>
</dbReference>
<evidence type="ECO:0008006" key="3">
    <source>
        <dbReference type="Google" id="ProtNLM"/>
    </source>
</evidence>
<reference evidence="1 2" key="1">
    <citation type="submission" date="2020-04" db="EMBL/GenBank/DDBJ databases">
        <authorList>
            <person name="De Canck E."/>
        </authorList>
    </citation>
    <scope>NUCLEOTIDE SEQUENCE [LARGE SCALE GENOMIC DNA]</scope>
    <source>
        <strain evidence="1 2">LMG 29542</strain>
    </source>
</reference>
<keyword evidence="2" id="KW-1185">Reference proteome</keyword>
<sequence>MILKHLIVSTAVLVVTITAAPHSRAEDLQPLVAVDVAHALAPAAGTPQIVEIWSLDCSYCRENVTRIAAWQKQHQDVRLTMIAMDPFDINVAALTRALATMRLPPQTVQYANAEAIPEKLRRAVDPEWRGELPRTMLIDTHGTRQAHSGLLPAGMLDAWRR</sequence>
<dbReference type="Gene3D" id="3.40.30.10">
    <property type="entry name" value="Glutaredoxin"/>
    <property type="match status" value="1"/>
</dbReference>
<gene>
    <name evidence="1" type="ORF">LMG29542_07800</name>
</gene>
<protein>
    <recommendedName>
        <fullName evidence="3">Thioredoxin domain-containing protein</fullName>
    </recommendedName>
</protein>
<dbReference type="AlphaFoldDB" id="A0A6J5F9V7"/>
<organism evidence="1 2">
    <name type="scientific">Paraburkholderia humisilvae</name>
    <dbReference type="NCBI Taxonomy" id="627669"/>
    <lineage>
        <taxon>Bacteria</taxon>
        <taxon>Pseudomonadati</taxon>
        <taxon>Pseudomonadota</taxon>
        <taxon>Betaproteobacteria</taxon>
        <taxon>Burkholderiales</taxon>
        <taxon>Burkholderiaceae</taxon>
        <taxon>Paraburkholderia</taxon>
    </lineage>
</organism>
<proteinExistence type="predicted"/>
<dbReference type="SUPFAM" id="SSF52833">
    <property type="entry name" value="Thioredoxin-like"/>
    <property type="match status" value="1"/>
</dbReference>
<dbReference type="Proteomes" id="UP000494363">
    <property type="component" value="Unassembled WGS sequence"/>
</dbReference>